<sequence length="258" mass="29039">MIEREQSLEKRVSTWRPCGSRRARHLSSTHGRQTVPDTLCRTPAVARPTESEHSGNSERTCVRRSGEQCVSLNVRRRWWKTRGNSAVVDRPAWAVRGVVECAGECGRALASADVCWPSGNDARRQRFQRKRSSGETELVSSFSLSVVRLTVWLTSVYERGKGKRSGECLCTSVSVRSFPEDARHAWERQEVLSPQVNMGDLTLSFSLCCPLFLYVRLVIAMIIRVDVSRGRRAFGRVTGRRESGRCGSEDRAVRPLGQ</sequence>
<keyword evidence="2" id="KW-1133">Transmembrane helix</keyword>
<protein>
    <submittedName>
        <fullName evidence="3">Uncharacterized protein</fullName>
    </submittedName>
</protein>
<dbReference type="EMBL" id="CM003375">
    <property type="protein sequence ID" value="KOM42714.1"/>
    <property type="molecule type" value="Genomic_DNA"/>
</dbReference>
<evidence type="ECO:0000256" key="1">
    <source>
        <dbReference type="SAM" id="MobiDB-lite"/>
    </source>
</evidence>
<keyword evidence="2" id="KW-0812">Transmembrane</keyword>
<gene>
    <name evidence="3" type="ORF">LR48_Vigan05g031800</name>
</gene>
<dbReference type="Proteomes" id="UP000053144">
    <property type="component" value="Chromosome 5"/>
</dbReference>
<evidence type="ECO:0000313" key="3">
    <source>
        <dbReference type="EMBL" id="KOM42714.1"/>
    </source>
</evidence>
<accession>A0A0L9UJH3</accession>
<dbReference type="AlphaFoldDB" id="A0A0L9UJH3"/>
<proteinExistence type="predicted"/>
<dbReference type="Gramene" id="KOM42714">
    <property type="protein sequence ID" value="KOM42714"/>
    <property type="gene ID" value="LR48_Vigan05g031800"/>
</dbReference>
<feature type="region of interest" description="Disordered" evidence="1">
    <location>
        <begin position="20"/>
        <end position="58"/>
    </location>
</feature>
<reference evidence="4" key="1">
    <citation type="journal article" date="2015" name="Proc. Natl. Acad. Sci. U.S.A.">
        <title>Genome sequencing of adzuki bean (Vigna angularis) provides insight into high starch and low fat accumulation and domestication.</title>
        <authorList>
            <person name="Yang K."/>
            <person name="Tian Z."/>
            <person name="Chen C."/>
            <person name="Luo L."/>
            <person name="Zhao B."/>
            <person name="Wang Z."/>
            <person name="Yu L."/>
            <person name="Li Y."/>
            <person name="Sun Y."/>
            <person name="Li W."/>
            <person name="Chen Y."/>
            <person name="Li Y."/>
            <person name="Zhang Y."/>
            <person name="Ai D."/>
            <person name="Zhao J."/>
            <person name="Shang C."/>
            <person name="Ma Y."/>
            <person name="Wu B."/>
            <person name="Wang M."/>
            <person name="Gao L."/>
            <person name="Sun D."/>
            <person name="Zhang P."/>
            <person name="Guo F."/>
            <person name="Wang W."/>
            <person name="Li Y."/>
            <person name="Wang J."/>
            <person name="Varshney R.K."/>
            <person name="Wang J."/>
            <person name="Ling H.Q."/>
            <person name="Wan P."/>
        </authorList>
    </citation>
    <scope>NUCLEOTIDE SEQUENCE</scope>
    <source>
        <strain evidence="4">cv. Jingnong 6</strain>
    </source>
</reference>
<evidence type="ECO:0000313" key="4">
    <source>
        <dbReference type="Proteomes" id="UP000053144"/>
    </source>
</evidence>
<feature type="compositionally biased region" description="Basic and acidic residues" evidence="1">
    <location>
        <begin position="49"/>
        <end position="58"/>
    </location>
</feature>
<keyword evidence="2" id="KW-0472">Membrane</keyword>
<feature type="transmembrane region" description="Helical" evidence="2">
    <location>
        <begin position="201"/>
        <end position="223"/>
    </location>
</feature>
<organism evidence="3 4">
    <name type="scientific">Phaseolus angularis</name>
    <name type="common">Azuki bean</name>
    <name type="synonym">Vigna angularis</name>
    <dbReference type="NCBI Taxonomy" id="3914"/>
    <lineage>
        <taxon>Eukaryota</taxon>
        <taxon>Viridiplantae</taxon>
        <taxon>Streptophyta</taxon>
        <taxon>Embryophyta</taxon>
        <taxon>Tracheophyta</taxon>
        <taxon>Spermatophyta</taxon>
        <taxon>Magnoliopsida</taxon>
        <taxon>eudicotyledons</taxon>
        <taxon>Gunneridae</taxon>
        <taxon>Pentapetalae</taxon>
        <taxon>rosids</taxon>
        <taxon>fabids</taxon>
        <taxon>Fabales</taxon>
        <taxon>Fabaceae</taxon>
        <taxon>Papilionoideae</taxon>
        <taxon>50 kb inversion clade</taxon>
        <taxon>NPAAA clade</taxon>
        <taxon>indigoferoid/millettioid clade</taxon>
        <taxon>Phaseoleae</taxon>
        <taxon>Vigna</taxon>
    </lineage>
</organism>
<name>A0A0L9UJH3_PHAAN</name>
<evidence type="ECO:0000256" key="2">
    <source>
        <dbReference type="SAM" id="Phobius"/>
    </source>
</evidence>